<dbReference type="InterPro" id="IPR003439">
    <property type="entry name" value="ABC_transporter-like_ATP-bd"/>
</dbReference>
<keyword evidence="3" id="KW-0813">Transport</keyword>
<feature type="domain" description="ABC transporter" evidence="8">
    <location>
        <begin position="6"/>
        <end position="255"/>
    </location>
</feature>
<dbReference type="InterPro" id="IPR003593">
    <property type="entry name" value="AAA+_ATPase"/>
</dbReference>
<dbReference type="GO" id="GO:0015833">
    <property type="term" value="P:peptide transport"/>
    <property type="evidence" value="ECO:0007669"/>
    <property type="project" value="InterPro"/>
</dbReference>
<dbReference type="PROSITE" id="PS00211">
    <property type="entry name" value="ABC_TRANSPORTER_1"/>
    <property type="match status" value="2"/>
</dbReference>
<dbReference type="RefSeq" id="WP_097147290.1">
    <property type="nucleotide sequence ID" value="NZ_OBEA01000008.1"/>
</dbReference>
<feature type="domain" description="ABC transporter" evidence="8">
    <location>
        <begin position="281"/>
        <end position="527"/>
    </location>
</feature>
<dbReference type="Pfam" id="PF08352">
    <property type="entry name" value="oligo_HPY"/>
    <property type="match status" value="2"/>
</dbReference>
<evidence type="ECO:0000313" key="10">
    <source>
        <dbReference type="EMBL" id="SNY58728.1"/>
    </source>
</evidence>
<reference evidence="10 11" key="1">
    <citation type="submission" date="2017-09" db="EMBL/GenBank/DDBJ databases">
        <authorList>
            <person name="Ehlers B."/>
            <person name="Leendertz F.H."/>
        </authorList>
    </citation>
    <scope>NUCLEOTIDE SEQUENCE [LARGE SCALE GENOMIC DNA]</scope>
    <source>
        <strain evidence="10 11">CGMCC 1.12662</strain>
    </source>
</reference>
<dbReference type="Pfam" id="PF00005">
    <property type="entry name" value="ABC_tran"/>
    <property type="match status" value="2"/>
</dbReference>
<evidence type="ECO:0000256" key="3">
    <source>
        <dbReference type="ARBA" id="ARBA00022448"/>
    </source>
</evidence>
<evidence type="ECO:0000256" key="6">
    <source>
        <dbReference type="ARBA" id="ARBA00022840"/>
    </source>
</evidence>
<gene>
    <name evidence="9" type="ORF">CVM39_04545</name>
    <name evidence="10" type="ORF">SAMN06297129_3599</name>
</gene>
<dbReference type="InterPro" id="IPR013563">
    <property type="entry name" value="Oligopep_ABC_C"/>
</dbReference>
<dbReference type="PANTHER" id="PTHR43297">
    <property type="entry name" value="OLIGOPEPTIDE TRANSPORT ATP-BINDING PROTEIN APPD"/>
    <property type="match status" value="1"/>
</dbReference>
<dbReference type="Proteomes" id="UP000231702">
    <property type="component" value="Unassembled WGS sequence"/>
</dbReference>
<evidence type="ECO:0000256" key="5">
    <source>
        <dbReference type="ARBA" id="ARBA00022741"/>
    </source>
</evidence>
<dbReference type="AlphaFoldDB" id="A0A285JEN7"/>
<proteinExistence type="inferred from homology"/>
<dbReference type="InterPro" id="IPR027417">
    <property type="entry name" value="P-loop_NTPase"/>
</dbReference>
<reference evidence="9 12" key="2">
    <citation type="journal article" date="2018" name="Int. J. Syst. Evol. Microbiol.">
        <title>Pseudooceanicola lipolyticus sp. nov., a marine alphaproteobacterium, reclassification of Oceanicola flagellatus as Pseudooceanicola flagellatus comb. nov. and emended description of the genus Pseudooceanicola.</title>
        <authorList>
            <person name="Huang M.-M."/>
            <person name="Guo L.-L."/>
            <person name="Wu Y.-H."/>
            <person name="Lai Q.-L."/>
            <person name="Shao Z.-Z."/>
            <person name="Wang C.-S."/>
            <person name="Wu M."/>
            <person name="Xu X.-W."/>
        </authorList>
    </citation>
    <scope>NUCLEOTIDE SEQUENCE [LARGE SCALE GENOMIC DNA]</scope>
    <source>
        <strain evidence="9 12">Ar-45</strain>
    </source>
</reference>
<dbReference type="InterPro" id="IPR050388">
    <property type="entry name" value="ABC_Ni/Peptide_Import"/>
</dbReference>
<name>A0A285JEN7_9RHOB</name>
<dbReference type="CDD" id="cd03257">
    <property type="entry name" value="ABC_NikE_OppD_transporters"/>
    <property type="match status" value="2"/>
</dbReference>
<evidence type="ECO:0000256" key="7">
    <source>
        <dbReference type="ARBA" id="ARBA00023136"/>
    </source>
</evidence>
<evidence type="ECO:0000256" key="4">
    <source>
        <dbReference type="ARBA" id="ARBA00022475"/>
    </source>
</evidence>
<evidence type="ECO:0000256" key="2">
    <source>
        <dbReference type="ARBA" id="ARBA00005417"/>
    </source>
</evidence>
<keyword evidence="12" id="KW-1185">Reference proteome</keyword>
<dbReference type="GO" id="GO:0016887">
    <property type="term" value="F:ATP hydrolysis activity"/>
    <property type="evidence" value="ECO:0007669"/>
    <property type="project" value="InterPro"/>
</dbReference>
<dbReference type="SMART" id="SM00382">
    <property type="entry name" value="AAA"/>
    <property type="match status" value="2"/>
</dbReference>
<evidence type="ECO:0000256" key="1">
    <source>
        <dbReference type="ARBA" id="ARBA00004417"/>
    </source>
</evidence>
<organism evidence="10 11">
    <name type="scientific">Pseudooceanicola antarcticus</name>
    <dbReference type="NCBI Taxonomy" id="1247613"/>
    <lineage>
        <taxon>Bacteria</taxon>
        <taxon>Pseudomonadati</taxon>
        <taxon>Pseudomonadota</taxon>
        <taxon>Alphaproteobacteria</taxon>
        <taxon>Rhodobacterales</taxon>
        <taxon>Paracoccaceae</taxon>
        <taxon>Pseudooceanicola</taxon>
    </lineage>
</organism>
<dbReference type="NCBIfam" id="NF008453">
    <property type="entry name" value="PRK11308.1"/>
    <property type="match status" value="2"/>
</dbReference>
<keyword evidence="4" id="KW-1003">Cell membrane</keyword>
<accession>A0A285JEN7</accession>
<dbReference type="NCBIfam" id="NF007739">
    <property type="entry name" value="PRK10419.1"/>
    <property type="match status" value="2"/>
</dbReference>
<comment type="similarity">
    <text evidence="2">Belongs to the ABC transporter superfamily.</text>
</comment>
<keyword evidence="7" id="KW-0472">Membrane</keyword>
<dbReference type="OrthoDB" id="9802264at2"/>
<dbReference type="GO" id="GO:0005524">
    <property type="term" value="F:ATP binding"/>
    <property type="evidence" value="ECO:0007669"/>
    <property type="project" value="UniProtKB-KW"/>
</dbReference>
<sequence>MSLLDIQNLDVTLALPNGPLKAVRDVTLTLEPGESLGIVGESGSGKSMTALALMRLLPRSATCEAEALRFDGQELRDLGDPAFARQIAGPRIGMIFQEPMTSLNPVYTIGRQMTEATVARGLLSEAEARRKAIDLLDRVGIPDPEGRMNQFPHQMSGGQRQRVMIAMTLMLDPELLIADEPTTALDVTVQAQILDLLDDLRRERGMGLILISHDLAVVAERTDRVAVMYLGEMVEQGTAQEVLYHPQHDYTKALLAAIPRLDGPARVPAQEAAAPEVEKVISATNLCREFHSRKGLFGPKKTVRALDDVSLELRRGETLAVIGESGSGKSTLARILLGLDLPDAGDVRMLGRPVLDLPGAERASLVQPVFQDPYTSLNPRRRLSEIISRPLVLRGEGDSASRLAAVKDAMEKVRLPGRLIHAYPSQLSGGQRQRVAIARALITEPEALICDEPTSALDVSVQAQILELLDDLRAKMGLTCLIITHDMAVVHEIADRVAVMYQGRVVEEGSASAVLDHPSNDYTARLLAAAPRFGATRDLEVVQ</sequence>
<dbReference type="FunFam" id="3.40.50.300:FF:000016">
    <property type="entry name" value="Oligopeptide ABC transporter ATP-binding component"/>
    <property type="match status" value="1"/>
</dbReference>
<keyword evidence="6 10" id="KW-0067">ATP-binding</keyword>
<evidence type="ECO:0000313" key="12">
    <source>
        <dbReference type="Proteomes" id="UP000231702"/>
    </source>
</evidence>
<protein>
    <submittedName>
        <fullName evidence="9">ABC transporter ATP-binding protein</fullName>
    </submittedName>
    <submittedName>
        <fullName evidence="10">Peptide/nickel transport system ATP-binding protein</fullName>
    </submittedName>
</protein>
<dbReference type="EMBL" id="OBEA01000008">
    <property type="protein sequence ID" value="SNY58728.1"/>
    <property type="molecule type" value="Genomic_DNA"/>
</dbReference>
<evidence type="ECO:0000313" key="11">
    <source>
        <dbReference type="Proteomes" id="UP000231655"/>
    </source>
</evidence>
<evidence type="ECO:0000259" key="8">
    <source>
        <dbReference type="PROSITE" id="PS50893"/>
    </source>
</evidence>
<dbReference type="Proteomes" id="UP000231655">
    <property type="component" value="Unassembled WGS sequence"/>
</dbReference>
<dbReference type="SUPFAM" id="SSF52540">
    <property type="entry name" value="P-loop containing nucleoside triphosphate hydrolases"/>
    <property type="match status" value="2"/>
</dbReference>
<keyword evidence="5" id="KW-0547">Nucleotide-binding</keyword>
<comment type="subcellular location">
    <subcellularLocation>
        <location evidence="1">Cell inner membrane</location>
        <topology evidence="1">Peripheral membrane protein</topology>
    </subcellularLocation>
</comment>
<evidence type="ECO:0000313" key="9">
    <source>
        <dbReference type="EMBL" id="PJE31064.1"/>
    </source>
</evidence>
<dbReference type="GO" id="GO:0005886">
    <property type="term" value="C:plasma membrane"/>
    <property type="evidence" value="ECO:0007669"/>
    <property type="project" value="UniProtKB-SubCell"/>
</dbReference>
<dbReference type="PROSITE" id="PS50893">
    <property type="entry name" value="ABC_TRANSPORTER_2"/>
    <property type="match status" value="2"/>
</dbReference>
<dbReference type="PANTHER" id="PTHR43297:SF2">
    <property type="entry name" value="DIPEPTIDE TRANSPORT ATP-BINDING PROTEIN DPPD"/>
    <property type="match status" value="1"/>
</dbReference>
<dbReference type="InterPro" id="IPR017871">
    <property type="entry name" value="ABC_transporter-like_CS"/>
</dbReference>
<dbReference type="GO" id="GO:0055085">
    <property type="term" value="P:transmembrane transport"/>
    <property type="evidence" value="ECO:0007669"/>
    <property type="project" value="UniProtKB-ARBA"/>
</dbReference>
<dbReference type="Gene3D" id="3.40.50.300">
    <property type="entry name" value="P-loop containing nucleotide triphosphate hydrolases"/>
    <property type="match status" value="2"/>
</dbReference>
<dbReference type="EMBL" id="PGTD01000011">
    <property type="protein sequence ID" value="PJE31064.1"/>
    <property type="molecule type" value="Genomic_DNA"/>
</dbReference>